<dbReference type="EMBL" id="NMUH01000336">
    <property type="protein sequence ID" value="MQL77199.1"/>
    <property type="molecule type" value="Genomic_DNA"/>
</dbReference>
<evidence type="ECO:0000313" key="4">
    <source>
        <dbReference type="Proteomes" id="UP000652761"/>
    </source>
</evidence>
<evidence type="ECO:0000259" key="2">
    <source>
        <dbReference type="Pfam" id="PF05699"/>
    </source>
</evidence>
<dbReference type="Proteomes" id="UP000652761">
    <property type="component" value="Unassembled WGS sequence"/>
</dbReference>
<protein>
    <recommendedName>
        <fullName evidence="2">HAT C-terminal dimerisation domain-containing protein</fullName>
    </recommendedName>
</protein>
<feature type="compositionally biased region" description="Basic residues" evidence="1">
    <location>
        <begin position="500"/>
        <end position="514"/>
    </location>
</feature>
<dbReference type="SUPFAM" id="SSF53098">
    <property type="entry name" value="Ribonuclease H-like"/>
    <property type="match status" value="1"/>
</dbReference>
<feature type="compositionally biased region" description="Pro residues" evidence="1">
    <location>
        <begin position="571"/>
        <end position="580"/>
    </location>
</feature>
<dbReference type="InterPro" id="IPR008906">
    <property type="entry name" value="HATC_C_dom"/>
</dbReference>
<feature type="compositionally biased region" description="Basic and acidic residues" evidence="1">
    <location>
        <begin position="588"/>
        <end position="605"/>
    </location>
</feature>
<feature type="compositionally biased region" description="Basic and acidic residues" evidence="1">
    <location>
        <begin position="97"/>
        <end position="116"/>
    </location>
</feature>
<proteinExistence type="predicted"/>
<gene>
    <name evidence="3" type="ORF">Taro_009599</name>
</gene>
<feature type="region of interest" description="Disordered" evidence="1">
    <location>
        <begin position="1"/>
        <end position="22"/>
    </location>
</feature>
<feature type="compositionally biased region" description="Gly residues" evidence="1">
    <location>
        <begin position="122"/>
        <end position="132"/>
    </location>
</feature>
<feature type="compositionally biased region" description="Basic and acidic residues" evidence="1">
    <location>
        <begin position="66"/>
        <end position="88"/>
    </location>
</feature>
<feature type="compositionally biased region" description="Low complexity" evidence="1">
    <location>
        <begin position="133"/>
        <end position="142"/>
    </location>
</feature>
<accession>A0A843UAF7</accession>
<sequence>MAAEGGAAPAPHSSSNPPSTDLAWAHGIKGEVAPCLRVSAEVRMQFCQYMKEKETSKANTSRRRQQIREDLSAPPRRSVDLPRGRQFFDLDQDEEEQFRRASEASRRSNAEEDYLRHTGHHVGQGSGHGGSRQGSSSAGMSSNIPEVPVDIPRDGDPRVGPIDPFLTRRREKQPSISAAFKNLKICKEKIGRATSRWFFFNSIPTNAAKGPYYESMMETIGEVGKGVEGPTSYEIYNKYLDMEVEDMKAYVSKFERIWDEYGCMLMCDGWTGHFFNPQYMYRTDGRRENYDNSSEVLIGAKNVIKRMLDNEDRAIIACKQMHDYRLQLYHFGTSTTQRAAQILSPADWWLDHGRTYGYEDLAYVAIRVLSQTTSATGCERNWSTFGLIHTKQRNRLKSARLEKLVFCHYNMRLKLKNLQLIKQVQDREKYRSSGQQQAEATPSETIDIEEVYEEEHPLHAWVNASTSVQPEFNPHDRAWAEGELDDVPLLPEFETPPAPKRQKKTVGARGRSTKHGISIADLDTIEEDIDDETPEPSDNVQYQTSNDSTSKTSTPSEGSDHGGDVLVVSSVPPPAPPPDPIVFTGEEDFTHATQDQHHGSREGREAQTSSQQYARKGKKVASQLQGQGQGQGAFEDSGYNPNFIPHRRNWLMKKKKMQEEWERQEKLRMEFETMEQASDTSSYASTEGYYQGQGGYLGYPQYPDASYYTGGGAYAQSTESDSHLHDSYESYGSYQVPEIPGYTPITVIYANTDAYSQYLTQYEAYYQHYMS</sequence>
<dbReference type="PANTHER" id="PTHR46951:SF2">
    <property type="entry name" value="BED-TYPE DOMAIN-CONTAINING PROTEIN"/>
    <property type="match status" value="1"/>
</dbReference>
<evidence type="ECO:0000256" key="1">
    <source>
        <dbReference type="SAM" id="MobiDB-lite"/>
    </source>
</evidence>
<dbReference type="Pfam" id="PF05699">
    <property type="entry name" value="Dimer_Tnp_hAT"/>
    <property type="match status" value="1"/>
</dbReference>
<feature type="region of interest" description="Disordered" evidence="1">
    <location>
        <begin position="489"/>
        <end position="640"/>
    </location>
</feature>
<keyword evidence="4" id="KW-1185">Reference proteome</keyword>
<comment type="caution">
    <text evidence="3">The sequence shown here is derived from an EMBL/GenBank/DDBJ whole genome shotgun (WGS) entry which is preliminary data.</text>
</comment>
<name>A0A843UAF7_COLES</name>
<dbReference type="PANTHER" id="PTHR46951">
    <property type="entry name" value="BED-TYPE DOMAIN-CONTAINING PROTEIN"/>
    <property type="match status" value="1"/>
</dbReference>
<feature type="compositionally biased region" description="Acidic residues" evidence="1">
    <location>
        <begin position="523"/>
        <end position="535"/>
    </location>
</feature>
<organism evidence="3 4">
    <name type="scientific">Colocasia esculenta</name>
    <name type="common">Wild taro</name>
    <name type="synonym">Arum esculentum</name>
    <dbReference type="NCBI Taxonomy" id="4460"/>
    <lineage>
        <taxon>Eukaryota</taxon>
        <taxon>Viridiplantae</taxon>
        <taxon>Streptophyta</taxon>
        <taxon>Embryophyta</taxon>
        <taxon>Tracheophyta</taxon>
        <taxon>Spermatophyta</taxon>
        <taxon>Magnoliopsida</taxon>
        <taxon>Liliopsida</taxon>
        <taxon>Araceae</taxon>
        <taxon>Aroideae</taxon>
        <taxon>Colocasieae</taxon>
        <taxon>Colocasia</taxon>
    </lineage>
</organism>
<feature type="compositionally biased region" description="Polar residues" evidence="1">
    <location>
        <begin position="538"/>
        <end position="557"/>
    </location>
</feature>
<feature type="compositionally biased region" description="Low complexity" evidence="1">
    <location>
        <begin position="1"/>
        <end position="19"/>
    </location>
</feature>
<feature type="domain" description="HAT C-terminal dimerisation" evidence="2">
    <location>
        <begin position="341"/>
        <end position="411"/>
    </location>
</feature>
<evidence type="ECO:0000313" key="3">
    <source>
        <dbReference type="EMBL" id="MQL77199.1"/>
    </source>
</evidence>
<reference evidence="3" key="1">
    <citation type="submission" date="2017-07" db="EMBL/GenBank/DDBJ databases">
        <title>Taro Niue Genome Assembly and Annotation.</title>
        <authorList>
            <person name="Atibalentja N."/>
            <person name="Keating K."/>
            <person name="Fields C.J."/>
        </authorList>
    </citation>
    <scope>NUCLEOTIDE SEQUENCE</scope>
    <source>
        <strain evidence="3">Niue_2</strain>
        <tissue evidence="3">Leaf</tissue>
    </source>
</reference>
<dbReference type="AlphaFoldDB" id="A0A843UAF7"/>
<feature type="region of interest" description="Disordered" evidence="1">
    <location>
        <begin position="52"/>
        <end position="158"/>
    </location>
</feature>
<dbReference type="GO" id="GO:0046983">
    <property type="term" value="F:protein dimerization activity"/>
    <property type="evidence" value="ECO:0007669"/>
    <property type="project" value="InterPro"/>
</dbReference>
<dbReference type="InterPro" id="IPR012337">
    <property type="entry name" value="RNaseH-like_sf"/>
</dbReference>